<dbReference type="InterPro" id="IPR038765">
    <property type="entry name" value="Papain-like_cys_pep_sf"/>
</dbReference>
<evidence type="ECO:0000313" key="9">
    <source>
        <dbReference type="EMBL" id="PFX14705.1"/>
    </source>
</evidence>
<feature type="compositionally biased region" description="Low complexity" evidence="6">
    <location>
        <begin position="1605"/>
        <end position="1625"/>
    </location>
</feature>
<organism evidence="9 10">
    <name type="scientific">Stylophora pistillata</name>
    <name type="common">Smooth cauliflower coral</name>
    <dbReference type="NCBI Taxonomy" id="50429"/>
    <lineage>
        <taxon>Eukaryota</taxon>
        <taxon>Metazoa</taxon>
        <taxon>Cnidaria</taxon>
        <taxon>Anthozoa</taxon>
        <taxon>Hexacorallia</taxon>
        <taxon>Scleractinia</taxon>
        <taxon>Astrocoeniina</taxon>
        <taxon>Pocilloporidae</taxon>
        <taxon>Stylophora</taxon>
    </lineage>
</organism>
<dbReference type="SUPFAM" id="SSF54001">
    <property type="entry name" value="Cysteine proteinases"/>
    <property type="match status" value="1"/>
</dbReference>
<evidence type="ECO:0000259" key="7">
    <source>
        <dbReference type="PROSITE" id="PS50016"/>
    </source>
</evidence>
<proteinExistence type="predicted"/>
<evidence type="ECO:0000256" key="5">
    <source>
        <dbReference type="SAM" id="Coils"/>
    </source>
</evidence>
<keyword evidence="10" id="KW-1185">Reference proteome</keyword>
<dbReference type="InterPro" id="IPR001965">
    <property type="entry name" value="Znf_PHD"/>
</dbReference>
<dbReference type="Gene3D" id="3.30.40.10">
    <property type="entry name" value="Zinc/RING finger domain, C3HC4 (zinc finger)"/>
    <property type="match status" value="1"/>
</dbReference>
<evidence type="ECO:0000259" key="8">
    <source>
        <dbReference type="PROSITE" id="PS50966"/>
    </source>
</evidence>
<sequence length="1947" mass="222241">MPGKCKFQDAWLSDPQYNKWIERGSSSSEAKCKACKKTFAVQNMGEAAVKSHMKSKKHVDAVKDESSNASLRNFLPAVGSQRGSHEVGRSEQPCSSGAGDIRNYVASNETLAAEVLWALKVILSHYSYKSCEDIPELFKRMFPDSQIASKFSCGEKKCAYLACFGIAPYFQRKLTDEVTKLELFVLLFDESHNKVTQTKQMDLHVRFWDAKNSRVQTRYLTSVFLGHATAHDLLEKIVSYLDSIKIQKSNILQLSMDGPNVNWKLHELFQELIYEVDENAPILVNVGSCGLHIVHNAFKAGSKASTWSIQEVLSSLHWLFVDSPARREDYTEITSSVVFPIKYCKHRWLENLPVVVRAQEIWKEVTLYVTTVQRSSKYSVPTSKSYKTIRDSTQDPLMPLKFAAFESVAKQLQPFLGASSAVKLLKIDFKKRENCLDVEKLDVGFVAATKLKELQAAKKISDRQTYEFRKEFQSFLRATVGKLIEKTPIAYSLARNLCCLDPIHIVTEKEASCARFKIVLKKLVECKRVDIHDCDILLSQYSEFTERATQVHKSEFEDFDFTDQRLDAFLQKHIGLVGSLSKLWDVVKFLLCLSHGQASVERGFSVNRQLMIENMKETTFVAQRTIHDHILSIDGLDKLVISNELLTSAKAGRQRYHAHLEEQRQLAENVAKSHKRKSVDEAKADFQKKKKRLETEITTLQFDADKLAKEAEVGGILQPIDKRLVHKIGELVGEGVKTVDEMKRHLRQFVKTELFPEQTPPSSTNRRYYPTDVDVRNHMYQASVKKLLSKTDQENLEKKIKSWHQEKPQDSFYFRPCALSLSSIYAESNSDDKDGTCMQDDLLFAHQTAWQKNLMVRYGNEITLLDATYKTMRYELPLFFLVVKTNVNYIVVGSFIIQRETTALIQEALTIFHDWNANWKPKFFMTDFCHEEIHAIESTFKDTTTYICDFHREQCWERWQRKSENRLTDNREEVLSLLPNIAKSSTEELFEINLSSLKESALWRANPKLRKWFEKTWLIESERWVWAFRRDRFMLNINTNNGIERQNESLKYQYLKDRNNNSLSGMITTLIEEFLPDKYRRYVELNTKCSEQYRRYNSDVPKYLHNKPRPFINHCRQRIRSAVEVEPHHIKEVCTDTEVGQFQVRSLSINTWYNLSFGSRDVMPHCSCPDFCHTGLLCKHFFAIFNYFPTWQWDTLPEKYRENPYLSLDKEHVFADFTKYKSNKENDNVLDEEIPEKQPDDKAVVPQQKIKGIESQIRQEAIICREKLKGLTSLTYNIEDESVLKDLNSSLEVLLNKFTTFQTIDEKENSSQTLINQQSSKKQLQSSFINYLPLPVRPKKRRFRNRVGEFASMMQKHYKVQVPVNSMQAKRSNSKSVLKRKKGSKHPSSPKKQRTEEQNHHVQNETKTSNDPYATLREYIISKEKKSPLGNDHEKQESIHAPHATNIPKRCISPSSKMQGVQKQSIEVKEEHFSNSQLSTFSNCPSSKVSNSLLWTISNSETSTVSDCHITKVLVSPSTTVSSGQSSTLSKSQTTLVSNGQSSTVSESLSLMVSKGQSLTVGNSLSSTVSKGQSSTVSNSLPSTVSNSLSSTVSKGQLSTVSNSLSSTVSKGQSSTVSKSLSSTVRNGQSSTVSNSQTSKVTNGQSSTASHSSSSTVSKGQFGKSTLGNTIIVDENSADPASWVTIANCYPDDPDYKLNLYLESKTTILQKNHWLFDSEIHAGQMLLKRQFPFIDGLIDPVVKGSLVVPAASEFIQIINTGSHWVCLSTISTTPTSGTVKIFDSLYKNMNSTSIEHACRMLMYPGDKVTFVNEKVQRQVGGSDCGLFSLAFATDLCHGIDPTNQKYHQESLRQHYVDCLENGEMSPFPKTEKRVPCHLSSIKSSVAIYCVCRLPYNREEYVQCSNDKCKEWYHPTCVKIPTWAINSNRNWRCHKCKEYAKVKSLSRS</sequence>
<dbReference type="PROSITE" id="PS01359">
    <property type="entry name" value="ZF_PHD_1"/>
    <property type="match status" value="1"/>
</dbReference>
<dbReference type="InterPro" id="IPR019787">
    <property type="entry name" value="Znf_PHD-finger"/>
</dbReference>
<dbReference type="GO" id="GO:0003700">
    <property type="term" value="F:DNA-binding transcription factor activity"/>
    <property type="evidence" value="ECO:0007669"/>
    <property type="project" value="InterPro"/>
</dbReference>
<dbReference type="SUPFAM" id="SSF57903">
    <property type="entry name" value="FYVE/PHD zinc finger"/>
    <property type="match status" value="1"/>
</dbReference>
<name>A0A2B4REJ3_STYPI</name>
<feature type="compositionally biased region" description="Polar residues" evidence="6">
    <location>
        <begin position="1363"/>
        <end position="1376"/>
    </location>
</feature>
<dbReference type="InterPro" id="IPR013083">
    <property type="entry name" value="Znf_RING/FYVE/PHD"/>
</dbReference>
<feature type="compositionally biased region" description="Basic and acidic residues" evidence="6">
    <location>
        <begin position="1393"/>
        <end position="1404"/>
    </location>
</feature>
<comment type="caution">
    <text evidence="9">The sequence shown here is derived from an EMBL/GenBank/DDBJ whole genome shotgun (WGS) entry which is preliminary data.</text>
</comment>
<keyword evidence="5" id="KW-0175">Coiled coil</keyword>
<feature type="coiled-coil region" evidence="5">
    <location>
        <begin position="657"/>
        <end position="710"/>
    </location>
</feature>
<dbReference type="InterPro" id="IPR029309">
    <property type="entry name" value="CaRF"/>
</dbReference>
<reference evidence="10" key="1">
    <citation type="journal article" date="2017" name="bioRxiv">
        <title>Comparative analysis of the genomes of Stylophora pistillata and Acropora digitifera provides evidence for extensive differences between species of corals.</title>
        <authorList>
            <person name="Voolstra C.R."/>
            <person name="Li Y."/>
            <person name="Liew Y.J."/>
            <person name="Baumgarten S."/>
            <person name="Zoccola D."/>
            <person name="Flot J.-F."/>
            <person name="Tambutte S."/>
            <person name="Allemand D."/>
            <person name="Aranda M."/>
        </authorList>
    </citation>
    <scope>NUCLEOTIDE SEQUENCE [LARGE SCALE GENOMIC DNA]</scope>
</reference>
<dbReference type="SUPFAM" id="SSF69349">
    <property type="entry name" value="Phage fibre proteins"/>
    <property type="match status" value="2"/>
</dbReference>
<evidence type="ECO:0000256" key="4">
    <source>
        <dbReference type="PROSITE-ProRule" id="PRU00325"/>
    </source>
</evidence>
<feature type="compositionally biased region" description="Low complexity" evidence="6">
    <location>
        <begin position="1574"/>
        <end position="1593"/>
    </location>
</feature>
<dbReference type="Pfam" id="PF21056">
    <property type="entry name" value="ZSWIM1-3_RNaseH-like"/>
    <property type="match status" value="1"/>
</dbReference>
<feature type="compositionally biased region" description="Polar residues" evidence="6">
    <location>
        <begin position="1626"/>
        <end position="1645"/>
    </location>
</feature>
<dbReference type="InterPro" id="IPR048324">
    <property type="entry name" value="ZSWIM1-3_RNaseH-like"/>
</dbReference>
<protein>
    <submittedName>
        <fullName evidence="9">S-antigen protein</fullName>
    </submittedName>
</protein>
<dbReference type="EMBL" id="LSMT01000743">
    <property type="protein sequence ID" value="PFX14705.1"/>
    <property type="molecule type" value="Genomic_DNA"/>
</dbReference>
<dbReference type="InterPro" id="IPR011011">
    <property type="entry name" value="Znf_FYVE_PHD"/>
</dbReference>
<keyword evidence="3" id="KW-0862">Zinc</keyword>
<dbReference type="GO" id="GO:0008270">
    <property type="term" value="F:zinc ion binding"/>
    <property type="evidence" value="ECO:0007669"/>
    <property type="project" value="UniProtKB-KW"/>
</dbReference>
<feature type="compositionally biased region" description="Basic residues" evidence="6">
    <location>
        <begin position="1377"/>
        <end position="1392"/>
    </location>
</feature>
<evidence type="ECO:0000256" key="6">
    <source>
        <dbReference type="SAM" id="MobiDB-lite"/>
    </source>
</evidence>
<dbReference type="STRING" id="50429.A0A2B4REJ3"/>
<dbReference type="PANTHER" id="PTHR47456:SF1">
    <property type="entry name" value="PHD-TYPE DOMAIN-CONTAINING PROTEIN"/>
    <property type="match status" value="1"/>
</dbReference>
<evidence type="ECO:0000256" key="2">
    <source>
        <dbReference type="ARBA" id="ARBA00022771"/>
    </source>
</evidence>
<evidence type="ECO:0000313" key="10">
    <source>
        <dbReference type="Proteomes" id="UP000225706"/>
    </source>
</evidence>
<dbReference type="PANTHER" id="PTHR47456">
    <property type="entry name" value="PHD-TYPE DOMAIN-CONTAINING PROTEIN"/>
    <property type="match status" value="1"/>
</dbReference>
<feature type="compositionally biased region" description="Low complexity" evidence="6">
    <location>
        <begin position="1646"/>
        <end position="1658"/>
    </location>
</feature>
<evidence type="ECO:0000256" key="1">
    <source>
        <dbReference type="ARBA" id="ARBA00022723"/>
    </source>
</evidence>
<gene>
    <name evidence="9" type="ORF">AWC38_SpisGene21118</name>
</gene>
<dbReference type="Pfam" id="PF15299">
    <property type="entry name" value="ALS2CR8"/>
    <property type="match status" value="1"/>
</dbReference>
<feature type="region of interest" description="Disordered" evidence="6">
    <location>
        <begin position="1361"/>
        <end position="1457"/>
    </location>
</feature>
<feature type="region of interest" description="Disordered" evidence="6">
    <location>
        <begin position="1562"/>
        <end position="1593"/>
    </location>
</feature>
<feature type="compositionally biased region" description="Basic and acidic residues" evidence="6">
    <location>
        <begin position="1420"/>
        <end position="1440"/>
    </location>
</feature>
<dbReference type="PROSITE" id="PS50966">
    <property type="entry name" value="ZF_SWIM"/>
    <property type="match status" value="1"/>
</dbReference>
<dbReference type="Gene3D" id="3.40.395.10">
    <property type="entry name" value="Adenoviral Proteinase, Chain A"/>
    <property type="match status" value="1"/>
</dbReference>
<feature type="region of interest" description="Disordered" evidence="6">
    <location>
        <begin position="1605"/>
        <end position="1661"/>
    </location>
</feature>
<accession>A0A2B4REJ3</accession>
<dbReference type="Proteomes" id="UP000225706">
    <property type="component" value="Unassembled WGS sequence"/>
</dbReference>
<dbReference type="PROSITE" id="PS50016">
    <property type="entry name" value="ZF_PHD_2"/>
    <property type="match status" value="1"/>
</dbReference>
<feature type="domain" description="PHD-type" evidence="7">
    <location>
        <begin position="1886"/>
        <end position="1938"/>
    </location>
</feature>
<keyword evidence="1" id="KW-0479">Metal-binding</keyword>
<dbReference type="OrthoDB" id="5985117at2759"/>
<dbReference type="InterPro" id="IPR019786">
    <property type="entry name" value="Zinc_finger_PHD-type_CS"/>
</dbReference>
<feature type="compositionally biased region" description="Polar residues" evidence="6">
    <location>
        <begin position="1562"/>
        <end position="1573"/>
    </location>
</feature>
<keyword evidence="2 4" id="KW-0863">Zinc-finger</keyword>
<dbReference type="InterPro" id="IPR007527">
    <property type="entry name" value="Znf_SWIM"/>
</dbReference>
<evidence type="ECO:0000256" key="3">
    <source>
        <dbReference type="ARBA" id="ARBA00022833"/>
    </source>
</evidence>
<feature type="domain" description="SWIM-type" evidence="8">
    <location>
        <begin position="1153"/>
        <end position="1189"/>
    </location>
</feature>
<dbReference type="SMART" id="SM00249">
    <property type="entry name" value="PHD"/>
    <property type="match status" value="1"/>
</dbReference>